<proteinExistence type="predicted"/>
<protein>
    <submittedName>
        <fullName evidence="1">Cobinamide kinase</fullName>
    </submittedName>
</protein>
<name>A0A3E4QPA7_9ACTN</name>
<dbReference type="RefSeq" id="WP_117680207.1">
    <property type="nucleotide sequence ID" value="NZ_CAJJKC010000011.1"/>
</dbReference>
<dbReference type="EMBL" id="QSRJ01000013">
    <property type="protein sequence ID" value="RGL08064.1"/>
    <property type="molecule type" value="Genomic_DNA"/>
</dbReference>
<dbReference type="AlphaFoldDB" id="A0A3E4QPA7"/>
<dbReference type="GO" id="GO:0009236">
    <property type="term" value="P:cobalamin biosynthetic process"/>
    <property type="evidence" value="ECO:0007669"/>
    <property type="project" value="UniProtKB-UniPathway"/>
</dbReference>
<dbReference type="InterPro" id="IPR003203">
    <property type="entry name" value="CobU/CobP"/>
</dbReference>
<evidence type="ECO:0000313" key="2">
    <source>
        <dbReference type="Proteomes" id="UP000260943"/>
    </source>
</evidence>
<dbReference type="Proteomes" id="UP000260943">
    <property type="component" value="Unassembled WGS sequence"/>
</dbReference>
<dbReference type="Gene3D" id="3.40.50.300">
    <property type="entry name" value="P-loop containing nucleotide triphosphate hydrolases"/>
    <property type="match status" value="1"/>
</dbReference>
<dbReference type="SUPFAM" id="SSF52540">
    <property type="entry name" value="P-loop containing nucleoside triphosphate hydrolases"/>
    <property type="match status" value="1"/>
</dbReference>
<evidence type="ECO:0000313" key="1">
    <source>
        <dbReference type="EMBL" id="RGL08064.1"/>
    </source>
</evidence>
<sequence length="117" mass="12279">MILLVGAVGSGKRTFARGRLGVLADSVDDAVLGQGSAVARAQELVRDPAIDLTRLADALAGRSVVMVDQVGCGVVPIDPDERAWRERAGRLSCELALRADTVVRLVCGCPQVIKGEL</sequence>
<dbReference type="Pfam" id="PF02283">
    <property type="entry name" value="CobU"/>
    <property type="match status" value="1"/>
</dbReference>
<comment type="caution">
    <text evidence="1">The sequence shown here is derived from an EMBL/GenBank/DDBJ whole genome shotgun (WGS) entry which is preliminary data.</text>
</comment>
<reference evidence="1 2" key="1">
    <citation type="submission" date="2018-08" db="EMBL/GenBank/DDBJ databases">
        <title>A genome reference for cultivated species of the human gut microbiota.</title>
        <authorList>
            <person name="Zou Y."/>
            <person name="Xue W."/>
            <person name="Luo G."/>
        </authorList>
    </citation>
    <scope>NUCLEOTIDE SEQUENCE [LARGE SCALE GENOMIC DNA]</scope>
    <source>
        <strain evidence="1 2">TF08-14</strain>
    </source>
</reference>
<dbReference type="GO" id="GO:0043752">
    <property type="term" value="F:adenosylcobinamide kinase activity"/>
    <property type="evidence" value="ECO:0007669"/>
    <property type="project" value="InterPro"/>
</dbReference>
<keyword evidence="1" id="KW-0418">Kinase</keyword>
<keyword evidence="1" id="KW-0808">Transferase</keyword>
<dbReference type="UniPathway" id="UPA00148">
    <property type="reaction ID" value="UER00236"/>
</dbReference>
<gene>
    <name evidence="1" type="ORF">DXC81_09680</name>
</gene>
<dbReference type="InterPro" id="IPR027417">
    <property type="entry name" value="P-loop_NTPase"/>
</dbReference>
<dbReference type="GO" id="GO:0000166">
    <property type="term" value="F:nucleotide binding"/>
    <property type="evidence" value="ECO:0007669"/>
    <property type="project" value="InterPro"/>
</dbReference>
<organism evidence="1 2">
    <name type="scientific">Collinsella tanakaei</name>
    <dbReference type="NCBI Taxonomy" id="626935"/>
    <lineage>
        <taxon>Bacteria</taxon>
        <taxon>Bacillati</taxon>
        <taxon>Actinomycetota</taxon>
        <taxon>Coriobacteriia</taxon>
        <taxon>Coriobacteriales</taxon>
        <taxon>Coriobacteriaceae</taxon>
        <taxon>Collinsella</taxon>
    </lineage>
</organism>
<accession>A0A3E4QPA7</accession>